<proteinExistence type="predicted"/>
<dbReference type="AlphaFoldDB" id="A9HXJ1"/>
<keyword evidence="1" id="KW-1133">Transmembrane helix</keyword>
<evidence type="ECO:0000313" key="4">
    <source>
        <dbReference type="Proteomes" id="UP000001225"/>
    </source>
</evidence>
<evidence type="ECO:0000313" key="3">
    <source>
        <dbReference type="EMBL" id="CAP43788.1"/>
    </source>
</evidence>
<dbReference type="PANTHER" id="PTHR10983:SF16">
    <property type="entry name" value="LYSOCARDIOLIPIN ACYLTRANSFERASE 1"/>
    <property type="match status" value="1"/>
</dbReference>
<dbReference type="GO" id="GO:0016746">
    <property type="term" value="F:acyltransferase activity"/>
    <property type="evidence" value="ECO:0007669"/>
    <property type="project" value="InterPro"/>
</dbReference>
<evidence type="ECO:0000259" key="2">
    <source>
        <dbReference type="SMART" id="SM00563"/>
    </source>
</evidence>
<feature type="transmembrane region" description="Helical" evidence="1">
    <location>
        <begin position="6"/>
        <end position="37"/>
    </location>
</feature>
<dbReference type="SMART" id="SM00563">
    <property type="entry name" value="PlsC"/>
    <property type="match status" value="1"/>
</dbReference>
<dbReference type="Pfam" id="PF01553">
    <property type="entry name" value="Acyltransferase"/>
    <property type="match status" value="1"/>
</dbReference>
<protein>
    <submittedName>
        <fullName evidence="3">Conserved hypothetical transmembrane protein</fullName>
    </submittedName>
</protein>
<evidence type="ECO:0000256" key="1">
    <source>
        <dbReference type="SAM" id="Phobius"/>
    </source>
</evidence>
<dbReference type="Proteomes" id="UP000001225">
    <property type="component" value="Chromosome"/>
</dbReference>
<feature type="domain" description="Phospholipid/glycerol acyltransferase" evidence="2">
    <location>
        <begin position="89"/>
        <end position="231"/>
    </location>
</feature>
<dbReference type="EMBL" id="AM902716">
    <property type="protein sequence ID" value="CAP43788.1"/>
    <property type="molecule type" value="Genomic_DNA"/>
</dbReference>
<dbReference type="InterPro" id="IPR002123">
    <property type="entry name" value="Plipid/glycerol_acylTrfase"/>
</dbReference>
<dbReference type="NCBIfam" id="NF010621">
    <property type="entry name" value="PRK14014.1"/>
    <property type="match status" value="1"/>
</dbReference>
<gene>
    <name evidence="3" type="ordered locus">Bpet3445</name>
</gene>
<keyword evidence="1 3" id="KW-0812">Transmembrane</keyword>
<keyword evidence="4" id="KW-1185">Reference proteome</keyword>
<reference evidence="3 4" key="1">
    <citation type="journal article" date="2008" name="BMC Genomics">
        <title>The missing link: Bordetella petrii is endowed with both the metabolic versatility of environmental bacteria and virulence traits of pathogenic Bordetellae.</title>
        <authorList>
            <person name="Gross R."/>
            <person name="Guzman C.A."/>
            <person name="Sebaihia M."/>
            <person name="Martins Dos Santos V.A."/>
            <person name="Pieper D.H."/>
            <person name="Koebnik R."/>
            <person name="Lechner M."/>
            <person name="Bartels D."/>
            <person name="Buhrmester J."/>
            <person name="Choudhuri J.V."/>
            <person name="Ebensen T."/>
            <person name="Gaigalat L."/>
            <person name="Herrmann S."/>
            <person name="Khachane A.N."/>
            <person name="Larisch C."/>
            <person name="Link S."/>
            <person name="Linke B."/>
            <person name="Meyer F."/>
            <person name="Mormann S."/>
            <person name="Nakunst D."/>
            <person name="Rueckert C."/>
            <person name="Schneiker-Bekel S."/>
            <person name="Schulze K."/>
            <person name="Vorhoelter F.J."/>
            <person name="Yevsa T."/>
            <person name="Engle J.T."/>
            <person name="Goldman W.E."/>
            <person name="Puehler A."/>
            <person name="Goebel U.B."/>
            <person name="Goesmann A."/>
            <person name="Bloecker H."/>
            <person name="Kaiser O."/>
            <person name="Martinez-Arias R."/>
        </authorList>
    </citation>
    <scope>NUCLEOTIDE SEQUENCE [LARGE SCALE GENOMIC DNA]</scope>
    <source>
        <strain evidence="4">ATCC BAA-461 / DSM 12804 / CCUG 43448 / CIP 107267 / Se-1111R</strain>
    </source>
</reference>
<sequence>MPRGRLAWITGVISVILLGASTLFWCLLLFPVALLKLMLPFPAMRRRVDPVLNAIATAWVRGNAGWFERIQRTPWDIQGHAGLRYADWYLVNCNHQSWVDIFVLQQALTRRIPLLKFFLKQQLIYVPVIGLAWWALDFPFMKRHGKAALRRNPALGREDQEAARRACEKFSLVPTSVMVFVEGTRFSEAKRVAQSSPYRHLLKPKAGGLAVALNAMGKRFRSMLDVTIVYPEGIPRFWDLACGRVGPVLVRIRQLPVPPEFCDADYSRDKAFRTEFHHWLGQQWQAKDDEIHQLMERRAG</sequence>
<dbReference type="STRING" id="94624.Bpet3445"/>
<dbReference type="KEGG" id="bpt:Bpet3445"/>
<dbReference type="SUPFAM" id="SSF69593">
    <property type="entry name" value="Glycerol-3-phosphate (1)-acyltransferase"/>
    <property type="match status" value="1"/>
</dbReference>
<accession>A9HXJ1</accession>
<dbReference type="CDD" id="cd07990">
    <property type="entry name" value="LPLAT_LCLAT1-like"/>
    <property type="match status" value="1"/>
</dbReference>
<dbReference type="eggNOG" id="COG0204">
    <property type="taxonomic scope" value="Bacteria"/>
</dbReference>
<name>A9HXJ1_BORPD</name>
<dbReference type="PANTHER" id="PTHR10983">
    <property type="entry name" value="1-ACYLGLYCEROL-3-PHOSPHATE ACYLTRANSFERASE-RELATED"/>
    <property type="match status" value="1"/>
</dbReference>
<keyword evidence="1" id="KW-0472">Membrane</keyword>
<organism evidence="3 4">
    <name type="scientific">Bordetella petrii (strain ATCC BAA-461 / DSM 12804 / CCUG 43448 / CIP 107267 / Se-1111R)</name>
    <dbReference type="NCBI Taxonomy" id="340100"/>
    <lineage>
        <taxon>Bacteria</taxon>
        <taxon>Pseudomonadati</taxon>
        <taxon>Pseudomonadota</taxon>
        <taxon>Betaproteobacteria</taxon>
        <taxon>Burkholderiales</taxon>
        <taxon>Alcaligenaceae</taxon>
        <taxon>Bordetella</taxon>
    </lineage>
</organism>